<dbReference type="EMBL" id="JBFXLQ010000011">
    <property type="protein sequence ID" value="KAL2869094.1"/>
    <property type="molecule type" value="Genomic_DNA"/>
</dbReference>
<dbReference type="GeneID" id="98147681"/>
<evidence type="ECO:0008006" key="4">
    <source>
        <dbReference type="Google" id="ProtNLM"/>
    </source>
</evidence>
<protein>
    <recommendedName>
        <fullName evidence="4">AA1-like domain-containing protein</fullName>
    </recommendedName>
</protein>
<organism evidence="2 3">
    <name type="scientific">Aspergillus lucknowensis</name>
    <dbReference type="NCBI Taxonomy" id="176173"/>
    <lineage>
        <taxon>Eukaryota</taxon>
        <taxon>Fungi</taxon>
        <taxon>Dikarya</taxon>
        <taxon>Ascomycota</taxon>
        <taxon>Pezizomycotina</taxon>
        <taxon>Eurotiomycetes</taxon>
        <taxon>Eurotiomycetidae</taxon>
        <taxon>Eurotiales</taxon>
        <taxon>Aspergillaceae</taxon>
        <taxon>Aspergillus</taxon>
        <taxon>Aspergillus subgen. Nidulantes</taxon>
    </lineage>
</organism>
<reference evidence="2 3" key="1">
    <citation type="submission" date="2024-07" db="EMBL/GenBank/DDBJ databases">
        <title>Section-level genome sequencing and comparative genomics of Aspergillus sections Usti and Cavernicolus.</title>
        <authorList>
            <consortium name="Lawrence Berkeley National Laboratory"/>
            <person name="Nybo J.L."/>
            <person name="Vesth T.C."/>
            <person name="Theobald S."/>
            <person name="Frisvad J.C."/>
            <person name="Larsen T.O."/>
            <person name="Kjaerboelling I."/>
            <person name="Rothschild-Mancinelli K."/>
            <person name="Lyhne E.K."/>
            <person name="Kogle M.E."/>
            <person name="Barry K."/>
            <person name="Clum A."/>
            <person name="Na H."/>
            <person name="Ledsgaard L."/>
            <person name="Lin J."/>
            <person name="Lipzen A."/>
            <person name="Kuo A."/>
            <person name="Riley R."/>
            <person name="Mondo S."/>
            <person name="Labutti K."/>
            <person name="Haridas S."/>
            <person name="Pangalinan J."/>
            <person name="Salamov A.A."/>
            <person name="Simmons B.A."/>
            <person name="Magnuson J.K."/>
            <person name="Chen J."/>
            <person name="Drula E."/>
            <person name="Henrissat B."/>
            <person name="Wiebenga A."/>
            <person name="Lubbers R.J."/>
            <person name="Gomes A.C."/>
            <person name="Macurrencykelacurrency M.R."/>
            <person name="Stajich J."/>
            <person name="Grigoriev I.V."/>
            <person name="Mortensen U.H."/>
            <person name="De Vries R.P."/>
            <person name="Baker S.E."/>
            <person name="Andersen M.R."/>
        </authorList>
    </citation>
    <scope>NUCLEOTIDE SEQUENCE [LARGE SCALE GENOMIC DNA]</scope>
    <source>
        <strain evidence="2 3">CBS 449.75</strain>
    </source>
</reference>
<proteinExistence type="predicted"/>
<keyword evidence="1" id="KW-0732">Signal</keyword>
<evidence type="ECO:0000313" key="3">
    <source>
        <dbReference type="Proteomes" id="UP001610432"/>
    </source>
</evidence>
<sequence length="134" mass="14840">MKTAFAAITLSLFGTTLAAPSFQRLIESDTYDFTFHTACPFRIATNVESCPNIYSFYFPEGAANVESYQLTLVNKNRQKASDLISTSPKYQCGSYEGDVGNIDTECKSANGGEFYFLVSGGSWALNYTWAFVLR</sequence>
<comment type="caution">
    <text evidence="2">The sequence shown here is derived from an EMBL/GenBank/DDBJ whole genome shotgun (WGS) entry which is preliminary data.</text>
</comment>
<keyword evidence="3" id="KW-1185">Reference proteome</keyword>
<dbReference type="RefSeq" id="XP_070888073.1">
    <property type="nucleotide sequence ID" value="XM_071032609.1"/>
</dbReference>
<evidence type="ECO:0000256" key="1">
    <source>
        <dbReference type="SAM" id="SignalP"/>
    </source>
</evidence>
<accession>A0ABR4LX56</accession>
<evidence type="ECO:0000313" key="2">
    <source>
        <dbReference type="EMBL" id="KAL2869094.1"/>
    </source>
</evidence>
<feature type="chain" id="PRO_5045634859" description="AA1-like domain-containing protein" evidence="1">
    <location>
        <begin position="19"/>
        <end position="134"/>
    </location>
</feature>
<feature type="signal peptide" evidence="1">
    <location>
        <begin position="1"/>
        <end position="18"/>
    </location>
</feature>
<name>A0ABR4LX56_9EURO</name>
<dbReference type="Proteomes" id="UP001610432">
    <property type="component" value="Unassembled WGS sequence"/>
</dbReference>
<gene>
    <name evidence="2" type="ORF">BJX67DRAFT_379572</name>
</gene>